<feature type="compositionally biased region" description="Low complexity" evidence="2">
    <location>
        <begin position="1052"/>
        <end position="1066"/>
    </location>
</feature>
<feature type="region of interest" description="Disordered" evidence="2">
    <location>
        <begin position="939"/>
        <end position="964"/>
    </location>
</feature>
<evidence type="ECO:0000256" key="2">
    <source>
        <dbReference type="SAM" id="MobiDB-lite"/>
    </source>
</evidence>
<feature type="compositionally biased region" description="Polar residues" evidence="2">
    <location>
        <begin position="147"/>
        <end position="156"/>
    </location>
</feature>
<feature type="region of interest" description="Disordered" evidence="2">
    <location>
        <begin position="1231"/>
        <end position="1256"/>
    </location>
</feature>
<proteinExistence type="predicted"/>
<dbReference type="Proteomes" id="UP000424527">
    <property type="component" value="Unassembled WGS sequence"/>
</dbReference>
<feature type="compositionally biased region" description="Low complexity" evidence="2">
    <location>
        <begin position="327"/>
        <end position="347"/>
    </location>
</feature>
<feature type="compositionally biased region" description="Low complexity" evidence="2">
    <location>
        <begin position="303"/>
        <end position="313"/>
    </location>
</feature>
<feature type="compositionally biased region" description="Basic and acidic residues" evidence="2">
    <location>
        <begin position="1271"/>
        <end position="1285"/>
    </location>
</feature>
<feature type="compositionally biased region" description="Polar residues" evidence="2">
    <location>
        <begin position="1131"/>
        <end position="1141"/>
    </location>
</feature>
<accession>A0A6G0II00</accession>
<feature type="compositionally biased region" description="Basic residues" evidence="2">
    <location>
        <begin position="1240"/>
        <end position="1249"/>
    </location>
</feature>
<feature type="region of interest" description="Disordered" evidence="2">
    <location>
        <begin position="303"/>
        <end position="351"/>
    </location>
</feature>
<dbReference type="PANTHER" id="PTHR21510:SF16">
    <property type="entry name" value="PROTEIN AKNAD1"/>
    <property type="match status" value="1"/>
</dbReference>
<feature type="compositionally biased region" description="Low complexity" evidence="2">
    <location>
        <begin position="887"/>
        <end position="901"/>
    </location>
</feature>
<keyword evidence="4" id="KW-1185">Reference proteome</keyword>
<feature type="compositionally biased region" description="Basic and acidic residues" evidence="2">
    <location>
        <begin position="779"/>
        <end position="793"/>
    </location>
</feature>
<dbReference type="EMBL" id="REGW02000010">
    <property type="protein sequence ID" value="KAE8290994.1"/>
    <property type="molecule type" value="Genomic_DNA"/>
</dbReference>
<feature type="region of interest" description="Disordered" evidence="2">
    <location>
        <begin position="811"/>
        <end position="830"/>
    </location>
</feature>
<dbReference type="PANTHER" id="PTHR21510">
    <property type="entry name" value="AKNA DOMAIN-CONTAINING PROTEIN"/>
    <property type="match status" value="1"/>
</dbReference>
<feature type="compositionally biased region" description="Polar residues" evidence="2">
    <location>
        <begin position="866"/>
        <end position="880"/>
    </location>
</feature>
<feature type="region of interest" description="Disordered" evidence="2">
    <location>
        <begin position="406"/>
        <end position="428"/>
    </location>
</feature>
<name>A0A6G0II00_LARCR</name>
<feature type="region of interest" description="Disordered" evidence="2">
    <location>
        <begin position="751"/>
        <end position="796"/>
    </location>
</feature>
<reference evidence="3 4" key="1">
    <citation type="submission" date="2019-07" db="EMBL/GenBank/DDBJ databases">
        <title>Chromosome genome assembly for large yellow croaker.</title>
        <authorList>
            <person name="Xiao S."/>
        </authorList>
    </citation>
    <scope>NUCLEOTIDE SEQUENCE [LARGE SCALE GENOMIC DNA]</scope>
    <source>
        <strain evidence="3">JMULYC20181020</strain>
        <tissue evidence="3">Muscle</tissue>
    </source>
</reference>
<dbReference type="InterPro" id="IPR052655">
    <property type="entry name" value="AKNA_Centrosome-Trans_reg"/>
</dbReference>
<feature type="compositionally biased region" description="Polar residues" evidence="2">
    <location>
        <begin position="418"/>
        <end position="428"/>
    </location>
</feature>
<feature type="region of interest" description="Disordered" evidence="2">
    <location>
        <begin position="512"/>
        <end position="567"/>
    </location>
</feature>
<feature type="region of interest" description="Disordered" evidence="2">
    <location>
        <begin position="106"/>
        <end position="175"/>
    </location>
</feature>
<feature type="region of interest" description="Disordered" evidence="2">
    <location>
        <begin position="853"/>
        <end position="906"/>
    </location>
</feature>
<organism evidence="3 4">
    <name type="scientific">Larimichthys crocea</name>
    <name type="common">Large yellow croaker</name>
    <name type="synonym">Pseudosciaena crocea</name>
    <dbReference type="NCBI Taxonomy" id="215358"/>
    <lineage>
        <taxon>Eukaryota</taxon>
        <taxon>Metazoa</taxon>
        <taxon>Chordata</taxon>
        <taxon>Craniata</taxon>
        <taxon>Vertebrata</taxon>
        <taxon>Euteleostomi</taxon>
        <taxon>Actinopterygii</taxon>
        <taxon>Neopterygii</taxon>
        <taxon>Teleostei</taxon>
        <taxon>Neoteleostei</taxon>
        <taxon>Acanthomorphata</taxon>
        <taxon>Eupercaria</taxon>
        <taxon>Sciaenidae</taxon>
        <taxon>Larimichthys</taxon>
    </lineage>
</organism>
<feature type="compositionally biased region" description="Polar residues" evidence="2">
    <location>
        <begin position="543"/>
        <end position="558"/>
    </location>
</feature>
<feature type="region of interest" description="Disordered" evidence="2">
    <location>
        <begin position="1271"/>
        <end position="1307"/>
    </location>
</feature>
<feature type="coiled-coil region" evidence="1">
    <location>
        <begin position="605"/>
        <end position="632"/>
    </location>
</feature>
<keyword evidence="1" id="KW-0175">Coiled coil</keyword>
<gene>
    <name evidence="3" type="ORF">D5F01_LYC10587</name>
</gene>
<protein>
    <submittedName>
        <fullName evidence="3">AT-hook-containing transcription factor</fullName>
    </submittedName>
</protein>
<feature type="compositionally biased region" description="Basic and acidic residues" evidence="2">
    <location>
        <begin position="1143"/>
        <end position="1156"/>
    </location>
</feature>
<comment type="caution">
    <text evidence="3">The sequence shown here is derived from an EMBL/GenBank/DDBJ whole genome shotgun (WGS) entry which is preliminary data.</text>
</comment>
<evidence type="ECO:0000313" key="4">
    <source>
        <dbReference type="Proteomes" id="UP000424527"/>
    </source>
</evidence>
<evidence type="ECO:0000256" key="1">
    <source>
        <dbReference type="SAM" id="Coils"/>
    </source>
</evidence>
<evidence type="ECO:0000313" key="3">
    <source>
        <dbReference type="EMBL" id="KAE8290994.1"/>
    </source>
</evidence>
<feature type="region of interest" description="Disordered" evidence="2">
    <location>
        <begin position="1020"/>
        <end position="1158"/>
    </location>
</feature>
<sequence length="1307" mass="144698">MEGEPGESDEDVQGEERSTVLWEKCFQQSIFVDLSEDESLHLSDLENSLALHLSQAESAASEASIHLSAGSAELSGLDVTSSESSSVSSQSERVVQSKSSILHVSVQRPNTMQDEPPLNQAYEDPGQNTSDEDHDELPYDGHLASPYFNQTANTESSDGRETVHASPDVPDLPQCNIKERDDIVEHLVSVECNAAKKAAALSQEDTNIKHDNFFDAPKPSDFAPSCPCPADINQLMLRHFSQEELQQSGRLIEAETLPEVSLLESMDDTVISWAPTLNRTTLKSNHSERSACNSEINQSLCSNKKSNTASKNSTLEEEAERKIDHITSVATESITSSSASTDSKQSSGDISAVDVVKQEKAEEDDQVQRVPLVRTRSFSEMKYGQGQVHYPLPDFSKVAPKVKIPKAPSGQGRPVPQNPSTMHRAQSSPGMLEVISRVLEDSVQPSEKPYVFKDEEKTPPALVHHLQAEYDKLLTKYAEAENLIDQMRLGTNTQPSSDLMLYLECDDNHHPQGNLPVIEGSHLGSLTPHLPSSENFGDKEETTPQSNIKEVHTASSGQAEEGPSDGERMTAELRDIISQFMQKVEDFKLSVSIMSVSTAEQQIMLRSIMEAQDQLERKYISKKEEHRALEMQKYIGLSRNTGTFDPNRLVEGDIFRIGMHLEDIKEMIDKNVCEQISPPHSSSTPTSMREMLHAKPSPLCMHTPSPPPSLHELHSNHLLFSRMFDIQVLTRDLSAGFSIVGYKNEIWREEEKEEEEVEASEDHGDDGLQHSSRSQGSLDGRDIQRAEAEEERSSVLSEVIDHSNILAYLSGASSSSRQRQQTPDSCSTPDSVLNPVAECDLGDCVSLAVEVSSSSDAPRDSDTHSLSEPPLNTSSVSQRIVSPETDSGFGSSYLNQSSSGSFQPNLTESLQSQNDALIPTHLSKYSPVVQQQAVERWVESTTKEPSVRLQGSEHSPPPRLHMSEPLLSTTMDTDERGSPYSCSCNSEAILVLQSEVSRLKKDLEEGLVQLPHLAQKMDYLTSKYRQDRQERRSKTRPRSYHRPACNSVLKPSSSRQSVSNLNSSQVRVEDWISSDMDPSKSKGTDSGDTAGSDIMLQFHNSPVGSRKAPEFQHKLHGAQQSSRGSEGDVSGKTTGLTSSVLNRAKEEASDSRDKQRSQKAIVESFYSKERWSLFSSPSLQKPLLQVSYASSSSLPASYKVREPPLQYHHRKRSTQSDTALLPSNVYFQGTLSPISVPSKTGRKTGRHKGSKEEEMNRTLDQAIEVARSMKRTTDRMAKRLSDDLAKAQLPRKLHSMQPLGGRKHHPL</sequence>